<dbReference type="Gene3D" id="3.40.390.30">
    <property type="entry name" value="Metalloproteases ('zincins'), catalytic domain"/>
    <property type="match status" value="1"/>
</dbReference>
<keyword evidence="5" id="KW-0255">Endonuclease</keyword>
<evidence type="ECO:0000256" key="5">
    <source>
        <dbReference type="ARBA" id="ARBA00022759"/>
    </source>
</evidence>
<name>A0A381PUE1_9ZZZZ</name>
<evidence type="ECO:0008006" key="9">
    <source>
        <dbReference type="Google" id="ProtNLM"/>
    </source>
</evidence>
<keyword evidence="7" id="KW-0862">Zinc</keyword>
<dbReference type="GO" id="GO:0006364">
    <property type="term" value="P:rRNA processing"/>
    <property type="evidence" value="ECO:0007669"/>
    <property type="project" value="InterPro"/>
</dbReference>
<dbReference type="InterPro" id="IPR023091">
    <property type="entry name" value="MetalPrtase_cat_dom_sf_prd"/>
</dbReference>
<accession>A0A381PUE1</accession>
<dbReference type="GO" id="GO:0004222">
    <property type="term" value="F:metalloendopeptidase activity"/>
    <property type="evidence" value="ECO:0007669"/>
    <property type="project" value="InterPro"/>
</dbReference>
<dbReference type="GO" id="GO:0046872">
    <property type="term" value="F:metal ion binding"/>
    <property type="evidence" value="ECO:0007669"/>
    <property type="project" value="UniProtKB-KW"/>
</dbReference>
<keyword evidence="3" id="KW-0540">Nuclease</keyword>
<reference evidence="8" key="1">
    <citation type="submission" date="2018-05" db="EMBL/GenBank/DDBJ databases">
        <authorList>
            <person name="Lanie J.A."/>
            <person name="Ng W.-L."/>
            <person name="Kazmierczak K.M."/>
            <person name="Andrzejewski T.M."/>
            <person name="Davidsen T.M."/>
            <person name="Wayne K.J."/>
            <person name="Tettelin H."/>
            <person name="Glass J.I."/>
            <person name="Rusch D."/>
            <person name="Podicherti R."/>
            <person name="Tsui H.-C.T."/>
            <person name="Winkler M.E."/>
        </authorList>
    </citation>
    <scope>NUCLEOTIDE SEQUENCE</scope>
</reference>
<organism evidence="8">
    <name type="scientific">marine metagenome</name>
    <dbReference type="NCBI Taxonomy" id="408172"/>
    <lineage>
        <taxon>unclassified sequences</taxon>
        <taxon>metagenomes</taxon>
        <taxon>ecological metagenomes</taxon>
    </lineage>
</organism>
<dbReference type="PANTHER" id="PTHR46986:SF1">
    <property type="entry name" value="ENDORIBONUCLEASE YBEY, CHLOROPLASTIC"/>
    <property type="match status" value="1"/>
</dbReference>
<protein>
    <recommendedName>
        <fullName evidence="9">rRNA maturation RNase YbeY</fullName>
    </recommendedName>
</protein>
<evidence type="ECO:0000313" key="8">
    <source>
        <dbReference type="EMBL" id="SUZ69073.1"/>
    </source>
</evidence>
<keyword evidence="4" id="KW-0479">Metal-binding</keyword>
<dbReference type="SUPFAM" id="SSF55486">
    <property type="entry name" value="Metalloproteases ('zincins'), catalytic domain"/>
    <property type="match status" value="1"/>
</dbReference>
<comment type="cofactor">
    <cofactor evidence="1">
        <name>Zn(2+)</name>
        <dbReference type="ChEBI" id="CHEBI:29105"/>
    </cofactor>
</comment>
<dbReference type="GO" id="GO:0004519">
    <property type="term" value="F:endonuclease activity"/>
    <property type="evidence" value="ECO:0007669"/>
    <property type="project" value="UniProtKB-KW"/>
</dbReference>
<keyword evidence="6" id="KW-0378">Hydrolase</keyword>
<dbReference type="NCBIfam" id="TIGR00043">
    <property type="entry name" value="rRNA maturation RNase YbeY"/>
    <property type="match status" value="1"/>
</dbReference>
<evidence type="ECO:0000256" key="4">
    <source>
        <dbReference type="ARBA" id="ARBA00022723"/>
    </source>
</evidence>
<dbReference type="HAMAP" id="MF_00009">
    <property type="entry name" value="Endoribonucl_YbeY"/>
    <property type="match status" value="1"/>
</dbReference>
<dbReference type="PROSITE" id="PS01306">
    <property type="entry name" value="UPF0054"/>
    <property type="match status" value="1"/>
</dbReference>
<dbReference type="EMBL" id="UINC01001051">
    <property type="protein sequence ID" value="SUZ69073.1"/>
    <property type="molecule type" value="Genomic_DNA"/>
</dbReference>
<sequence>VQDGDISFIFGSDELLASLKKEFFQQDHWTDVIAFRLNDYKETHVEGEIYISLPRAKENAEEFGESFEKEVARLIVHGTLHLLGFEDETEKQKDTMRKTEEKYLNLVDWELLFGE</sequence>
<dbReference type="AlphaFoldDB" id="A0A381PUE1"/>
<evidence type="ECO:0000256" key="6">
    <source>
        <dbReference type="ARBA" id="ARBA00022801"/>
    </source>
</evidence>
<dbReference type="Pfam" id="PF02130">
    <property type="entry name" value="YbeY"/>
    <property type="match status" value="1"/>
</dbReference>
<gene>
    <name evidence="8" type="ORF">METZ01_LOCUS21927</name>
</gene>
<dbReference type="InterPro" id="IPR002036">
    <property type="entry name" value="YbeY"/>
</dbReference>
<evidence type="ECO:0000256" key="2">
    <source>
        <dbReference type="ARBA" id="ARBA00010875"/>
    </source>
</evidence>
<evidence type="ECO:0000256" key="3">
    <source>
        <dbReference type="ARBA" id="ARBA00022722"/>
    </source>
</evidence>
<proteinExistence type="inferred from homology"/>
<comment type="similarity">
    <text evidence="2">Belongs to the endoribonuclease YbeY family.</text>
</comment>
<dbReference type="PANTHER" id="PTHR46986">
    <property type="entry name" value="ENDORIBONUCLEASE YBEY, CHLOROPLASTIC"/>
    <property type="match status" value="1"/>
</dbReference>
<evidence type="ECO:0000256" key="1">
    <source>
        <dbReference type="ARBA" id="ARBA00001947"/>
    </source>
</evidence>
<dbReference type="InterPro" id="IPR020549">
    <property type="entry name" value="YbeY_CS"/>
</dbReference>
<evidence type="ECO:0000256" key="7">
    <source>
        <dbReference type="ARBA" id="ARBA00022833"/>
    </source>
</evidence>
<feature type="non-terminal residue" evidence="8">
    <location>
        <position position="1"/>
    </location>
</feature>